<feature type="region of interest" description="Disordered" evidence="1">
    <location>
        <begin position="110"/>
        <end position="134"/>
    </location>
</feature>
<proteinExistence type="predicted"/>
<reference evidence="2 4" key="1">
    <citation type="journal article" date="2014" name="BMC Genomics">
        <title>Genome sequence of Anopheles sinensis provides insight into genetics basis of mosquito competence for malaria parasites.</title>
        <authorList>
            <person name="Zhou D."/>
            <person name="Zhang D."/>
            <person name="Ding G."/>
            <person name="Shi L."/>
            <person name="Hou Q."/>
            <person name="Ye Y."/>
            <person name="Xu Y."/>
            <person name="Zhou H."/>
            <person name="Xiong C."/>
            <person name="Li S."/>
            <person name="Yu J."/>
            <person name="Hong S."/>
            <person name="Yu X."/>
            <person name="Zou P."/>
            <person name="Chen C."/>
            <person name="Chang X."/>
            <person name="Wang W."/>
            <person name="Lv Y."/>
            <person name="Sun Y."/>
            <person name="Ma L."/>
            <person name="Shen B."/>
            <person name="Zhu C."/>
        </authorList>
    </citation>
    <scope>NUCLEOTIDE SEQUENCE [LARGE SCALE GENOMIC DNA]</scope>
</reference>
<keyword evidence="4" id="KW-1185">Reference proteome</keyword>
<sequence length="134" mass="15088">MCSWFFCTTDERHQEVGSGWNSFWRRATSSGNLVRRWSAERLKIAPETGFKLGGGVAQGFIGGGSETIFPGWRLDRTGAKDRRDRTPGRLQSGVRCSYVRRVEARVQECNPHPHRCSQLQPDGGAFLKAEDEET</sequence>
<dbReference type="EMBL" id="ATLV01026328">
    <property type="status" value="NOT_ANNOTATED_CDS"/>
    <property type="molecule type" value="Genomic_DNA"/>
</dbReference>
<evidence type="ECO:0000313" key="2">
    <source>
        <dbReference type="EMBL" id="KFB53045.1"/>
    </source>
</evidence>
<gene>
    <name evidence="2" type="ORF">ZHAS_00021346</name>
</gene>
<protein>
    <submittedName>
        <fullName evidence="2 3">Neck protein</fullName>
    </submittedName>
</protein>
<dbReference type="EMBL" id="KE525409">
    <property type="protein sequence ID" value="KFB53045.1"/>
    <property type="molecule type" value="Genomic_DNA"/>
</dbReference>
<name>A0A084WS51_ANOSI</name>
<organism evidence="2">
    <name type="scientific">Anopheles sinensis</name>
    <name type="common">Mosquito</name>
    <dbReference type="NCBI Taxonomy" id="74873"/>
    <lineage>
        <taxon>Eukaryota</taxon>
        <taxon>Metazoa</taxon>
        <taxon>Ecdysozoa</taxon>
        <taxon>Arthropoda</taxon>
        <taxon>Hexapoda</taxon>
        <taxon>Insecta</taxon>
        <taxon>Pterygota</taxon>
        <taxon>Neoptera</taxon>
        <taxon>Endopterygota</taxon>
        <taxon>Diptera</taxon>
        <taxon>Nematocera</taxon>
        <taxon>Culicoidea</taxon>
        <taxon>Culicidae</taxon>
        <taxon>Anophelinae</taxon>
        <taxon>Anopheles</taxon>
    </lineage>
</organism>
<dbReference type="EnsemblMetazoa" id="ASIC021346-RA">
    <property type="protein sequence ID" value="ASIC021346-PA"/>
    <property type="gene ID" value="ASIC021346"/>
</dbReference>
<evidence type="ECO:0000313" key="4">
    <source>
        <dbReference type="Proteomes" id="UP000030765"/>
    </source>
</evidence>
<accession>A0A084WS51</accession>
<evidence type="ECO:0000313" key="3">
    <source>
        <dbReference type="EnsemblMetazoa" id="ASIC021346-PA"/>
    </source>
</evidence>
<reference evidence="3" key="2">
    <citation type="submission" date="2020-05" db="UniProtKB">
        <authorList>
            <consortium name="EnsemblMetazoa"/>
        </authorList>
    </citation>
    <scope>IDENTIFICATION</scope>
</reference>
<evidence type="ECO:0000256" key="1">
    <source>
        <dbReference type="SAM" id="MobiDB-lite"/>
    </source>
</evidence>
<dbReference type="Proteomes" id="UP000030765">
    <property type="component" value="Unassembled WGS sequence"/>
</dbReference>
<dbReference type="VEuPathDB" id="VectorBase:ASIC021346"/>
<dbReference type="AlphaFoldDB" id="A0A084WS51"/>